<keyword evidence="7 9" id="KW-1133">Transmembrane helix</keyword>
<keyword evidence="4" id="KW-0808">Transferase</keyword>
<keyword evidence="9" id="KW-0472">Membrane</keyword>
<evidence type="ECO:0000259" key="10">
    <source>
        <dbReference type="PROSITE" id="PS50109"/>
    </source>
</evidence>
<dbReference type="EMBL" id="BAAAPF010000214">
    <property type="protein sequence ID" value="GAA2140015.1"/>
    <property type="molecule type" value="Genomic_DNA"/>
</dbReference>
<organism evidence="11 12">
    <name type="scientific">Streptomyces synnematoformans</name>
    <dbReference type="NCBI Taxonomy" id="415721"/>
    <lineage>
        <taxon>Bacteria</taxon>
        <taxon>Bacillati</taxon>
        <taxon>Actinomycetota</taxon>
        <taxon>Actinomycetes</taxon>
        <taxon>Kitasatosporales</taxon>
        <taxon>Streptomycetaceae</taxon>
        <taxon>Streptomyces</taxon>
    </lineage>
</organism>
<feature type="transmembrane region" description="Helical" evidence="9">
    <location>
        <begin position="18"/>
        <end position="37"/>
    </location>
</feature>
<feature type="compositionally biased region" description="Basic and acidic residues" evidence="8">
    <location>
        <begin position="629"/>
        <end position="638"/>
    </location>
</feature>
<evidence type="ECO:0000256" key="6">
    <source>
        <dbReference type="ARBA" id="ARBA00022777"/>
    </source>
</evidence>
<dbReference type="Proteomes" id="UP001500443">
    <property type="component" value="Unassembled WGS sequence"/>
</dbReference>
<dbReference type="PANTHER" id="PTHR45436">
    <property type="entry name" value="SENSOR HISTIDINE KINASE YKOH"/>
    <property type="match status" value="1"/>
</dbReference>
<dbReference type="EC" id="2.7.13.3" evidence="2"/>
<feature type="region of interest" description="Disordered" evidence="8">
    <location>
        <begin position="600"/>
        <end position="638"/>
    </location>
</feature>
<dbReference type="Pfam" id="PF02518">
    <property type="entry name" value="HATPase_c"/>
    <property type="match status" value="1"/>
</dbReference>
<reference evidence="11 12" key="1">
    <citation type="journal article" date="2019" name="Int. J. Syst. Evol. Microbiol.">
        <title>The Global Catalogue of Microorganisms (GCM) 10K type strain sequencing project: providing services to taxonomists for standard genome sequencing and annotation.</title>
        <authorList>
            <consortium name="The Broad Institute Genomics Platform"/>
            <consortium name="The Broad Institute Genome Sequencing Center for Infectious Disease"/>
            <person name="Wu L."/>
            <person name="Ma J."/>
        </authorList>
    </citation>
    <scope>NUCLEOTIDE SEQUENCE [LARGE SCALE GENOMIC DNA]</scope>
    <source>
        <strain evidence="11 12">JCM 15481</strain>
    </source>
</reference>
<dbReference type="Gene3D" id="3.30.565.10">
    <property type="entry name" value="Histidine kinase-like ATPase, C-terminal domain"/>
    <property type="match status" value="1"/>
</dbReference>
<dbReference type="InterPro" id="IPR050428">
    <property type="entry name" value="TCS_sensor_his_kinase"/>
</dbReference>
<evidence type="ECO:0000313" key="12">
    <source>
        <dbReference type="Proteomes" id="UP001500443"/>
    </source>
</evidence>
<comment type="caution">
    <text evidence="11">The sequence shown here is derived from an EMBL/GenBank/DDBJ whole genome shotgun (WGS) entry which is preliminary data.</text>
</comment>
<evidence type="ECO:0000256" key="3">
    <source>
        <dbReference type="ARBA" id="ARBA00022553"/>
    </source>
</evidence>
<sequence>MDPAGPATGGRRTGFVRWWLIPTAVVVVSTAIALPLVSRDARTPVAVCGIVATVVVALAAAEAERRGRAASELYARHAEHQAAWERRLAAQEAEMVRLAGLLPQAVARLQRGEYAEDVLTDIEAEKSLSPQVRAAHATALRSVVEAVQNAEDLRVSAERGFVNIARRVQAIIHQQARSLREMEDRHGRRHEFFADLLKLDHGTALVGRLADSIAVLGGDRPGRQWGRAIALYSVLRGGMSRIIDYQRVELHPVAEVAVVGSAVEPLIHAVAELLDNATRYSPPHAKVHLSATEVQNGVAIEIEDGGVGLSEEARERAEHMLAEAQAGIDLNDLGETPRLGLAVVGRLAQTYDFRVSLRPSAYGGVRAVLVVPQVLLTTTPATGAAQGIGATSGPRPLRDSTPLQLPQRPAQPRLHRPPRHPQRRRRLRLVQVQQVPVDDHLPVPLAQRPQRRQQLLPPLRRQHQPLRVAPVAVTSATPRARARTAPARRRTAGRHPVRRPGRQRPRTLVRRPSPRRRPHCVLGLIGHDPQQPRPEGRTVTEAAERPVCLDEGVLHHILGVRTRPQQQREPVRGLRVGAYQLRVRLGLAVPYARHESRLARTVVPADRRSSPGCPPDARPGPPHPAYTGDPRRVPHLRE</sequence>
<comment type="catalytic activity">
    <reaction evidence="1">
        <text>ATP + protein L-histidine = ADP + protein N-phospho-L-histidine.</text>
        <dbReference type="EC" id="2.7.13.3"/>
    </reaction>
</comment>
<dbReference type="InterPro" id="IPR005467">
    <property type="entry name" value="His_kinase_dom"/>
</dbReference>
<keyword evidence="12" id="KW-1185">Reference proteome</keyword>
<evidence type="ECO:0000256" key="1">
    <source>
        <dbReference type="ARBA" id="ARBA00000085"/>
    </source>
</evidence>
<keyword evidence="5 9" id="KW-0812">Transmembrane</keyword>
<dbReference type="PANTHER" id="PTHR45436:SF5">
    <property type="entry name" value="SENSOR HISTIDINE KINASE TRCS"/>
    <property type="match status" value="1"/>
</dbReference>
<evidence type="ECO:0000256" key="9">
    <source>
        <dbReference type="SAM" id="Phobius"/>
    </source>
</evidence>
<feature type="region of interest" description="Disordered" evidence="8">
    <location>
        <begin position="384"/>
        <end position="433"/>
    </location>
</feature>
<protein>
    <recommendedName>
        <fullName evidence="2">histidine kinase</fullName>
        <ecNumber evidence="2">2.7.13.3</ecNumber>
    </recommendedName>
</protein>
<evidence type="ECO:0000256" key="7">
    <source>
        <dbReference type="ARBA" id="ARBA00022989"/>
    </source>
</evidence>
<feature type="compositionally biased region" description="Low complexity" evidence="8">
    <location>
        <begin position="402"/>
        <end position="412"/>
    </location>
</feature>
<feature type="compositionally biased region" description="Basic residues" evidence="8">
    <location>
        <begin position="480"/>
        <end position="518"/>
    </location>
</feature>
<dbReference type="SMART" id="SM00387">
    <property type="entry name" value="HATPase_c"/>
    <property type="match status" value="1"/>
</dbReference>
<dbReference type="PROSITE" id="PS50109">
    <property type="entry name" value="HIS_KIN"/>
    <property type="match status" value="1"/>
</dbReference>
<dbReference type="SUPFAM" id="SSF55874">
    <property type="entry name" value="ATPase domain of HSP90 chaperone/DNA topoisomerase II/histidine kinase"/>
    <property type="match status" value="1"/>
</dbReference>
<evidence type="ECO:0000313" key="11">
    <source>
        <dbReference type="EMBL" id="GAA2140015.1"/>
    </source>
</evidence>
<proteinExistence type="predicted"/>
<accession>A0ABN2ZCD8</accession>
<name>A0ABN2ZCD8_9ACTN</name>
<feature type="compositionally biased region" description="Basic residues" evidence="8">
    <location>
        <begin position="413"/>
        <end position="428"/>
    </location>
</feature>
<keyword evidence="3" id="KW-0597">Phosphoprotein</keyword>
<feature type="transmembrane region" description="Helical" evidence="9">
    <location>
        <begin position="43"/>
        <end position="61"/>
    </location>
</feature>
<feature type="region of interest" description="Disordered" evidence="8">
    <location>
        <begin position="474"/>
        <end position="518"/>
    </location>
</feature>
<gene>
    <name evidence="11" type="ORF">GCM10009802_50100</name>
</gene>
<keyword evidence="6" id="KW-0418">Kinase</keyword>
<evidence type="ECO:0000256" key="2">
    <source>
        <dbReference type="ARBA" id="ARBA00012438"/>
    </source>
</evidence>
<dbReference type="InterPro" id="IPR036890">
    <property type="entry name" value="HATPase_C_sf"/>
</dbReference>
<dbReference type="InterPro" id="IPR003594">
    <property type="entry name" value="HATPase_dom"/>
</dbReference>
<evidence type="ECO:0000256" key="8">
    <source>
        <dbReference type="SAM" id="MobiDB-lite"/>
    </source>
</evidence>
<evidence type="ECO:0000256" key="5">
    <source>
        <dbReference type="ARBA" id="ARBA00022692"/>
    </source>
</evidence>
<feature type="domain" description="Histidine kinase" evidence="10">
    <location>
        <begin position="266"/>
        <end position="375"/>
    </location>
</feature>
<evidence type="ECO:0000256" key="4">
    <source>
        <dbReference type="ARBA" id="ARBA00022679"/>
    </source>
</evidence>
<feature type="compositionally biased region" description="Pro residues" evidence="8">
    <location>
        <begin position="612"/>
        <end position="624"/>
    </location>
</feature>